<dbReference type="AlphaFoldDB" id="A0A4D9FBD3"/>
<reference evidence="2 3" key="1">
    <citation type="submission" date="2019-04" db="EMBL/GenBank/DDBJ databases">
        <title>Draft genome of the big-headed turtle Platysternon megacephalum.</title>
        <authorList>
            <person name="Gong S."/>
        </authorList>
    </citation>
    <scope>NUCLEOTIDE SEQUENCE [LARGE SCALE GENOMIC DNA]</scope>
    <source>
        <strain evidence="2">DO16091913</strain>
        <tissue evidence="2">Muscle</tissue>
    </source>
</reference>
<protein>
    <submittedName>
        <fullName evidence="2">Gamma-aminobutyric acid receptor subunit beta-1</fullName>
    </submittedName>
</protein>
<reference evidence="2 3" key="2">
    <citation type="submission" date="2019-04" db="EMBL/GenBank/DDBJ databases">
        <title>The genome sequence of big-headed turtle.</title>
        <authorList>
            <person name="Gong S."/>
        </authorList>
    </citation>
    <scope>NUCLEOTIDE SEQUENCE [LARGE SCALE GENOMIC DNA]</scope>
    <source>
        <strain evidence="2">DO16091913</strain>
        <tissue evidence="2">Muscle</tissue>
    </source>
</reference>
<proteinExistence type="predicted"/>
<gene>
    <name evidence="2" type="ORF">DR999_PMT01484</name>
</gene>
<feature type="compositionally biased region" description="Polar residues" evidence="1">
    <location>
        <begin position="53"/>
        <end position="68"/>
    </location>
</feature>
<sequence length="140" mass="15444">MHRGRQQQESSTSILTPMRKGLCVGKPMHQDKGRNISILTPVQRILHRKLMHQGTSRSTSILTPNARDSTQEVDAPWQEEKHKYSPQCKGLYTGSSCTKAAATQASSPYCKGFCLGNRYIRATGKTQESSPQCMGLCTGS</sequence>
<organism evidence="2 3">
    <name type="scientific">Platysternon megacephalum</name>
    <name type="common">big-headed turtle</name>
    <dbReference type="NCBI Taxonomy" id="55544"/>
    <lineage>
        <taxon>Eukaryota</taxon>
        <taxon>Metazoa</taxon>
        <taxon>Chordata</taxon>
        <taxon>Craniata</taxon>
        <taxon>Vertebrata</taxon>
        <taxon>Euteleostomi</taxon>
        <taxon>Archelosauria</taxon>
        <taxon>Testudinata</taxon>
        <taxon>Testudines</taxon>
        <taxon>Cryptodira</taxon>
        <taxon>Durocryptodira</taxon>
        <taxon>Testudinoidea</taxon>
        <taxon>Platysternidae</taxon>
        <taxon>Platysternon</taxon>
    </lineage>
</organism>
<name>A0A4D9FBD3_9SAUR</name>
<keyword evidence="2" id="KW-0675">Receptor</keyword>
<dbReference type="Proteomes" id="UP000297703">
    <property type="component" value="Unassembled WGS sequence"/>
</dbReference>
<comment type="caution">
    <text evidence="2">The sequence shown here is derived from an EMBL/GenBank/DDBJ whole genome shotgun (WGS) entry which is preliminary data.</text>
</comment>
<evidence type="ECO:0000256" key="1">
    <source>
        <dbReference type="SAM" id="MobiDB-lite"/>
    </source>
</evidence>
<keyword evidence="3" id="KW-1185">Reference proteome</keyword>
<evidence type="ECO:0000313" key="2">
    <source>
        <dbReference type="EMBL" id="TFK15190.1"/>
    </source>
</evidence>
<evidence type="ECO:0000313" key="3">
    <source>
        <dbReference type="Proteomes" id="UP000297703"/>
    </source>
</evidence>
<accession>A0A4D9FBD3</accession>
<feature type="region of interest" description="Disordered" evidence="1">
    <location>
        <begin position="51"/>
        <end position="78"/>
    </location>
</feature>
<dbReference type="EMBL" id="QXTE01000006">
    <property type="protein sequence ID" value="TFK15190.1"/>
    <property type="molecule type" value="Genomic_DNA"/>
</dbReference>